<evidence type="ECO:0000313" key="2">
    <source>
        <dbReference type="Proteomes" id="UP000238270"/>
    </source>
</evidence>
<evidence type="ECO:0000313" key="1">
    <source>
        <dbReference type="EMBL" id="PPT78305.1"/>
    </source>
</evidence>
<dbReference type="EMBL" id="MIGV01000002">
    <property type="protein sequence ID" value="PPT78305.1"/>
    <property type="molecule type" value="Genomic_DNA"/>
</dbReference>
<dbReference type="GO" id="GO:0006979">
    <property type="term" value="P:response to oxidative stress"/>
    <property type="evidence" value="ECO:0007669"/>
    <property type="project" value="InterPro"/>
</dbReference>
<reference evidence="1 2" key="1">
    <citation type="submission" date="2016-08" db="EMBL/GenBank/DDBJ databases">
        <title>Evolution of the type three secretion system and type three effector repertoires in Xanthomonas.</title>
        <authorList>
            <person name="Merda D."/>
            <person name="Briand M."/>
            <person name="Bosis E."/>
            <person name="Rousseau C."/>
            <person name="Portier P."/>
            <person name="Jacques M.-A."/>
            <person name="Fischer-Le Saux M."/>
        </authorList>
    </citation>
    <scope>NUCLEOTIDE SEQUENCE [LARGE SCALE GENOMIC DNA]</scope>
    <source>
        <strain evidence="1 2">CFBP 3122</strain>
    </source>
</reference>
<dbReference type="PROSITE" id="PS51402">
    <property type="entry name" value="CATALASE_3"/>
    <property type="match status" value="1"/>
</dbReference>
<dbReference type="InterPro" id="IPR018028">
    <property type="entry name" value="Catalase"/>
</dbReference>
<comment type="caution">
    <text evidence="1">The sequence shown here is derived from an EMBL/GenBank/DDBJ whole genome shotgun (WGS) entry which is preliminary data.</text>
</comment>
<dbReference type="RefSeq" id="WP_104596688.1">
    <property type="nucleotide sequence ID" value="NZ_MIGV01000002.1"/>
</dbReference>
<dbReference type="Proteomes" id="UP000238270">
    <property type="component" value="Unassembled WGS sequence"/>
</dbReference>
<dbReference type="AlphaFoldDB" id="A0A2S6Z8V3"/>
<dbReference type="CDD" id="cd08152">
    <property type="entry name" value="y4iL_like"/>
    <property type="match status" value="1"/>
</dbReference>
<accession>A0A2S6Z8V3</accession>
<dbReference type="InterPro" id="IPR020835">
    <property type="entry name" value="Catalase_sf"/>
</dbReference>
<dbReference type="PANTHER" id="PTHR36195">
    <property type="entry name" value="DOMAIN PROTEIN, PUTATIVE (AFU_ORTHOLOGUE AFUA_5G01990)-RELATED-RELATED"/>
    <property type="match status" value="1"/>
</dbReference>
<dbReference type="SUPFAM" id="SSF56634">
    <property type="entry name" value="Heme-dependent catalase-like"/>
    <property type="match status" value="1"/>
</dbReference>
<dbReference type="GO" id="GO:0020037">
    <property type="term" value="F:heme binding"/>
    <property type="evidence" value="ECO:0007669"/>
    <property type="project" value="InterPro"/>
</dbReference>
<dbReference type="GO" id="GO:0004096">
    <property type="term" value="F:catalase activity"/>
    <property type="evidence" value="ECO:0007669"/>
    <property type="project" value="InterPro"/>
</dbReference>
<organism evidence="1 2">
    <name type="scientific">Xanthomonas arboricola pv. populi</name>
    <dbReference type="NCBI Taxonomy" id="487823"/>
    <lineage>
        <taxon>Bacteria</taxon>
        <taxon>Pseudomonadati</taxon>
        <taxon>Pseudomonadota</taxon>
        <taxon>Gammaproteobacteria</taxon>
        <taxon>Lysobacterales</taxon>
        <taxon>Lysobacteraceae</taxon>
        <taxon>Xanthomonas</taxon>
    </lineage>
</organism>
<proteinExistence type="predicted"/>
<gene>
    <name evidence="1" type="ORF">XaplCFBP3122_03225</name>
</gene>
<dbReference type="PANTHER" id="PTHR36195:SF4">
    <property type="entry name" value="DOMAIN PROTEIN, PUTATIVE (AFU_ORTHOLOGUE AFUA_5G01990)-RELATED"/>
    <property type="match status" value="1"/>
</dbReference>
<sequence length="358" mass="39109">MNAPVEYRPDLETPGVSEQETIRSLESLFVDMATTVAEKEGHAHRAVHAKGQGLFTARLTVFNDLPEELRRGLFAAPGQYDAYIRLSSPPAEQLSDAVSTPRALALKVLGVSGERVEGGDEKHSQDFLMVNGPSFTTPGPEGFLRNFRVLATTTEKAPRAKAALSKVLRGGENTLEKIGGGSGSIKQMGGQPQIHPLGETFFSQVPFLYGRYIAKFSLAPVSSNLVELDGQDVGDSQDAQREAVHHAISTLDSPAEWELRVQLCRDVGKMPVEDASIEWPQSISPFVAVARVVVERQAGWDGENSQQLEDRIAFSPWHALAAHRPLGALNRARRIVMAASRRFRAEFNRCPIHEPAGV</sequence>
<protein>
    <submittedName>
        <fullName evidence="1">Catalase</fullName>
    </submittedName>
</protein>
<name>A0A2S6Z8V3_9XANT</name>
<dbReference type="Gene3D" id="2.40.180.10">
    <property type="entry name" value="Catalase core domain"/>
    <property type="match status" value="1"/>
</dbReference>